<feature type="compositionally biased region" description="Low complexity" evidence="1">
    <location>
        <begin position="44"/>
        <end position="55"/>
    </location>
</feature>
<evidence type="ECO:0000313" key="2">
    <source>
        <dbReference type="EMBL" id="QIS23227.1"/>
    </source>
</evidence>
<dbReference type="AlphaFoldDB" id="A0A6G9ZCZ8"/>
<reference evidence="2 3" key="1">
    <citation type="journal article" date="2019" name="ACS Chem. Biol.">
        <title>Identification and Mobilization of a Cryptic Antibiotic Biosynthesis Gene Locus from a Human-Pathogenic Nocardia Isolate.</title>
        <authorList>
            <person name="Herisse M."/>
            <person name="Ishida K."/>
            <person name="Porter J.L."/>
            <person name="Howden B."/>
            <person name="Hertweck C."/>
            <person name="Stinear T.P."/>
            <person name="Pidot S.J."/>
        </authorList>
    </citation>
    <scope>NUCLEOTIDE SEQUENCE [LARGE SCALE GENOMIC DNA]</scope>
    <source>
        <strain evidence="2 3">AUSMDU00012715</strain>
    </source>
</reference>
<sequence>MSPTSAKPIAGGRKSSWGVDVAVLAAGIAGALLVAGCGSGAGGSARPAPSTSAAPPVAPLPQATGFDPCRDIPETVLRAENLEQSGPQDAGIGGVTSTGCGYVDRQGDGYFVRVMKSTLTLDKIKAKYSDTYREQSIAGRRTAYYTPHPDRTARSCALGLEIASGTVLFDLSNPETAARTASRNACDLLDHFVRQVVGSISPNA</sequence>
<organism evidence="2 3">
    <name type="scientific">Nocardia terpenica</name>
    <dbReference type="NCBI Taxonomy" id="455432"/>
    <lineage>
        <taxon>Bacteria</taxon>
        <taxon>Bacillati</taxon>
        <taxon>Actinomycetota</taxon>
        <taxon>Actinomycetes</taxon>
        <taxon>Mycobacteriales</taxon>
        <taxon>Nocardiaceae</taxon>
        <taxon>Nocardia</taxon>
    </lineage>
</organism>
<proteinExistence type="predicted"/>
<dbReference type="InterPro" id="IPR024520">
    <property type="entry name" value="DUF3558"/>
</dbReference>
<evidence type="ECO:0000256" key="1">
    <source>
        <dbReference type="SAM" id="MobiDB-lite"/>
    </source>
</evidence>
<name>A0A6G9ZCZ8_9NOCA</name>
<dbReference type="Pfam" id="PF12079">
    <property type="entry name" value="DUF3558"/>
    <property type="match status" value="1"/>
</dbReference>
<dbReference type="Proteomes" id="UP000500953">
    <property type="component" value="Chromosome"/>
</dbReference>
<dbReference type="EMBL" id="CP046173">
    <property type="protein sequence ID" value="QIS23227.1"/>
    <property type="molecule type" value="Genomic_DNA"/>
</dbReference>
<dbReference type="RefSeq" id="WP_167490581.1">
    <property type="nucleotide sequence ID" value="NZ_CP046173.1"/>
</dbReference>
<feature type="region of interest" description="Disordered" evidence="1">
    <location>
        <begin position="44"/>
        <end position="65"/>
    </location>
</feature>
<protein>
    <submittedName>
        <fullName evidence="2">DUF3558 domain-containing protein</fullName>
    </submittedName>
</protein>
<evidence type="ECO:0000313" key="3">
    <source>
        <dbReference type="Proteomes" id="UP000500953"/>
    </source>
</evidence>
<accession>A0A6G9ZCZ8</accession>
<gene>
    <name evidence="2" type="ORF">F6W96_37705</name>
</gene>